<reference evidence="4" key="1">
    <citation type="journal article" date="2015" name="J. Biotechnol.">
        <title>The structure of the Cyberlindnera jadinii genome and its relation to Candida utilis analyzed by the occurrence of single nucleotide polymorphisms.</title>
        <authorList>
            <person name="Rupp O."/>
            <person name="Brinkrolf K."/>
            <person name="Buerth C."/>
            <person name="Kunigo M."/>
            <person name="Schneider J."/>
            <person name="Jaenicke S."/>
            <person name="Goesmann A."/>
            <person name="Puehler A."/>
            <person name="Jaeger K.-E."/>
            <person name="Ernst J.F."/>
        </authorList>
    </citation>
    <scope>NUCLEOTIDE SEQUENCE [LARGE SCALE GENOMIC DNA]</scope>
    <source>
        <strain evidence="4">ATCC 18201 / CBS 1600 / BCRC 20928 / JCM 3617 / NBRC 0987 / NRRL Y-1542</strain>
    </source>
</reference>
<feature type="domain" description="Meiotically up-regulated protein Msb1/Mug8" evidence="2">
    <location>
        <begin position="102"/>
        <end position="501"/>
    </location>
</feature>
<feature type="compositionally biased region" description="Polar residues" evidence="1">
    <location>
        <begin position="843"/>
        <end position="858"/>
    </location>
</feature>
<name>A0A0H5C209_CYBJN</name>
<feature type="region of interest" description="Disordered" evidence="1">
    <location>
        <begin position="843"/>
        <end position="1037"/>
    </location>
</feature>
<gene>
    <name evidence="3" type="ORF">BN1211_2030</name>
</gene>
<dbReference type="InterPro" id="IPR012965">
    <property type="entry name" value="Msb1/Mug8_dom"/>
</dbReference>
<protein>
    <recommendedName>
        <fullName evidence="2">Meiotically up-regulated protein Msb1/Mug8 domain-containing protein</fullName>
    </recommendedName>
</protein>
<feature type="compositionally biased region" description="Basic and acidic residues" evidence="1">
    <location>
        <begin position="529"/>
        <end position="547"/>
    </location>
</feature>
<proteinExistence type="predicted"/>
<feature type="compositionally biased region" description="Polar residues" evidence="1">
    <location>
        <begin position="975"/>
        <end position="999"/>
    </location>
</feature>
<feature type="compositionally biased region" description="Acidic residues" evidence="1">
    <location>
        <begin position="1011"/>
        <end position="1020"/>
    </location>
</feature>
<evidence type="ECO:0000313" key="3">
    <source>
        <dbReference type="EMBL" id="CEP21823.1"/>
    </source>
</evidence>
<evidence type="ECO:0000259" key="2">
    <source>
        <dbReference type="Pfam" id="PF08101"/>
    </source>
</evidence>
<feature type="compositionally biased region" description="Polar residues" evidence="1">
    <location>
        <begin position="865"/>
        <end position="876"/>
    </location>
</feature>
<feature type="compositionally biased region" description="Polar residues" evidence="1">
    <location>
        <begin position="923"/>
        <end position="933"/>
    </location>
</feature>
<evidence type="ECO:0000256" key="1">
    <source>
        <dbReference type="SAM" id="MobiDB-lite"/>
    </source>
</evidence>
<feature type="compositionally biased region" description="Polar residues" evidence="1">
    <location>
        <begin position="952"/>
        <end position="961"/>
    </location>
</feature>
<accession>A0A0H5C209</accession>
<dbReference type="AlphaFoldDB" id="A0A0H5C209"/>
<dbReference type="EMBL" id="CDQK01000002">
    <property type="protein sequence ID" value="CEP21823.1"/>
    <property type="molecule type" value="Genomic_DNA"/>
</dbReference>
<evidence type="ECO:0000313" key="4">
    <source>
        <dbReference type="Proteomes" id="UP000038830"/>
    </source>
</evidence>
<feature type="compositionally biased region" description="Polar residues" evidence="1">
    <location>
        <begin position="898"/>
        <end position="915"/>
    </location>
</feature>
<feature type="region of interest" description="Disordered" evidence="1">
    <location>
        <begin position="510"/>
        <end position="558"/>
    </location>
</feature>
<dbReference type="Pfam" id="PF08101">
    <property type="entry name" value="Msb1-Mug8_dom"/>
    <property type="match status" value="1"/>
</dbReference>
<dbReference type="Proteomes" id="UP000038830">
    <property type="component" value="Unassembled WGS sequence"/>
</dbReference>
<organism evidence="3 4">
    <name type="scientific">Cyberlindnera jadinii (strain ATCC 18201 / CBS 1600 / BCRC 20928 / JCM 3617 / NBRC 0987 / NRRL Y-1542)</name>
    <name type="common">Torula yeast</name>
    <name type="synonym">Candida utilis</name>
    <dbReference type="NCBI Taxonomy" id="983966"/>
    <lineage>
        <taxon>Eukaryota</taxon>
        <taxon>Fungi</taxon>
        <taxon>Dikarya</taxon>
        <taxon>Ascomycota</taxon>
        <taxon>Saccharomycotina</taxon>
        <taxon>Saccharomycetes</taxon>
        <taxon>Phaffomycetales</taxon>
        <taxon>Phaffomycetaceae</taxon>
        <taxon>Cyberlindnera</taxon>
    </lineage>
</organism>
<sequence>MTTVNSSSQMKLLMENKQNRLKAEGLYIYDFELFNKWLLKEQDLFDIFACNGINHTSCRYVIHYLTRELKSRLGEIDKNNVSRHELSALYDVFKPSLGQFNQDDIEFANRFIKSMFPYGGCSYTGPKLQKMLGESKWITIILSLRIVWSLLPEAIVPWNTFEKFTQWEKNEGFNNFQSFYQQLPIFMPSHNHCCVLFEFLEIFITIFDNDYLLDLKSALDVVYTAGQICFSRDTYCEGTSDHHKDDDLQELQNFYYKRGYSFHYIFVSYLRALSKESTFSQFAMLDIFDVVKTYPPADYKPVTQRALTLTVPSDEELKTTNYFKLISVAANSSARIYSSNHTFTKYENKFLDKFEVNPYKVIDNFFSKSSKNYLLKFDRNLNFDNFKVNSTITKMRKSLKDDTLFANKEFISTFIKDFNRYGFESERENGNSPETFLQDTINMNFSSSFDQLNSNPVRLSKLEISEWFINAWKYETFLGYLQNTAVIKLTRTIGDCDWLILTSHDKVSANNRYLTPPNSAGVEDQEANDISKQDRKPPRKEAHDIKQRSATPRASMVKSAQFVNGASQSDPLPKLILISNDTPQCTKVETPKRNNEDNCIKRASIVAKKSMENLASMVSSDSFSTKKEPTNVVTMNDTIDSILQKPMKPIERSSNNLSSPKRASVMTIEKVTDSIAERSFEKVKIVSVGEKVKMVSSSEDVSVVTSEKDKKAETIEEKEEDDTASQGLMTFEKPPAREQTSRYIYQTPPQLCSPTVPPPLIQSSLNVNSMDSVTSKFVTEKLNRNPSEIFGKFNLAQVSPQSVLESKFEGAYSQDKVPMIKTPVPPASKSITIELPSTAQCNELNVDNGSPRNHSSILNHRPSLKSRNTSGQSPVTQMLPKFFRKPSMTNDLSRSESNDSLSFINDGSGTDNISKTRNKTDSGKTTSGESFDTQARLVYHQGTSSRRKEFISRTTPLSSPLAQVDSPQLGLREPSLQSTKQRIGKSTESLDSAFSGKTDSSNQNNSSLDSFAEDDNDDATTDTQDTSLQETVTHDTKQLTSLDALTSEISDTLRFFDEPTSEVSIEDTQ</sequence>